<dbReference type="Proteomes" id="UP000601435">
    <property type="component" value="Unassembled WGS sequence"/>
</dbReference>
<feature type="non-terminal residue" evidence="1">
    <location>
        <position position="1"/>
    </location>
</feature>
<dbReference type="OrthoDB" id="418314at2759"/>
<comment type="caution">
    <text evidence="1">The sequence shown here is derived from an EMBL/GenBank/DDBJ whole genome shotgun (WGS) entry which is preliminary data.</text>
</comment>
<keyword evidence="2" id="KW-1185">Reference proteome</keyword>
<feature type="non-terminal residue" evidence="1">
    <location>
        <position position="95"/>
    </location>
</feature>
<accession>A0A813ATF7</accession>
<evidence type="ECO:0000313" key="2">
    <source>
        <dbReference type="Proteomes" id="UP000601435"/>
    </source>
</evidence>
<protein>
    <submittedName>
        <fullName evidence="1">Uncharacterized protein</fullName>
    </submittedName>
</protein>
<organism evidence="1 2">
    <name type="scientific">Symbiodinium necroappetens</name>
    <dbReference type="NCBI Taxonomy" id="1628268"/>
    <lineage>
        <taxon>Eukaryota</taxon>
        <taxon>Sar</taxon>
        <taxon>Alveolata</taxon>
        <taxon>Dinophyceae</taxon>
        <taxon>Suessiales</taxon>
        <taxon>Symbiodiniaceae</taxon>
        <taxon>Symbiodinium</taxon>
    </lineage>
</organism>
<evidence type="ECO:0000313" key="1">
    <source>
        <dbReference type="EMBL" id="CAE7877739.1"/>
    </source>
</evidence>
<name>A0A813ATF7_9DINO</name>
<sequence length="95" mass="10627">AQGKERLARLTWTRSHTNEQQHAAEFGPHSGWRRAINEAADTACGEAVKEALSALPPWDPGEADDLTREVSQHLQRKAEVLLTSSERPPWEEGEE</sequence>
<proteinExistence type="predicted"/>
<dbReference type="AlphaFoldDB" id="A0A813ATF7"/>
<dbReference type="EMBL" id="CAJNJA010062891">
    <property type="protein sequence ID" value="CAE7877739.1"/>
    <property type="molecule type" value="Genomic_DNA"/>
</dbReference>
<gene>
    <name evidence="1" type="ORF">SNEC2469_LOCUS28683</name>
</gene>
<reference evidence="1" key="1">
    <citation type="submission" date="2021-02" db="EMBL/GenBank/DDBJ databases">
        <authorList>
            <person name="Dougan E. K."/>
            <person name="Rhodes N."/>
            <person name="Thang M."/>
            <person name="Chan C."/>
        </authorList>
    </citation>
    <scope>NUCLEOTIDE SEQUENCE</scope>
</reference>